<evidence type="ECO:0000313" key="2">
    <source>
        <dbReference type="Proteomes" id="UP000582837"/>
    </source>
</evidence>
<sequence length="144" mass="16529">MPRLHRHRIARASDSEKLTELLEIEMLRQVVRRELRTHAGQRTLAREIGVHRTTIRKFAEGQSTPEISNLAEIREWASDRPRIEMPMALVALAVLMDDLPPASRPAARQRFASLLMDLYEETGEGIPTWVTDELRGLDRPRVGE</sequence>
<gene>
    <name evidence="1" type="ORF">HNQ61_001653</name>
</gene>
<dbReference type="Proteomes" id="UP000582837">
    <property type="component" value="Unassembled WGS sequence"/>
</dbReference>
<dbReference type="Gene3D" id="1.10.260.40">
    <property type="entry name" value="lambda repressor-like DNA-binding domains"/>
    <property type="match status" value="1"/>
</dbReference>
<protein>
    <submittedName>
        <fullName evidence="1">DNA-binding XRE family transcriptional regulator</fullName>
    </submittedName>
</protein>
<name>A0A841GXD5_9BACT</name>
<dbReference type="GO" id="GO:0003677">
    <property type="term" value="F:DNA binding"/>
    <property type="evidence" value="ECO:0007669"/>
    <property type="project" value="UniProtKB-KW"/>
</dbReference>
<dbReference type="AlphaFoldDB" id="A0A841GXD5"/>
<proteinExistence type="predicted"/>
<keyword evidence="2" id="KW-1185">Reference proteome</keyword>
<dbReference type="CDD" id="cd00093">
    <property type="entry name" value="HTH_XRE"/>
    <property type="match status" value="1"/>
</dbReference>
<dbReference type="InterPro" id="IPR001387">
    <property type="entry name" value="Cro/C1-type_HTH"/>
</dbReference>
<comment type="caution">
    <text evidence="1">The sequence shown here is derived from an EMBL/GenBank/DDBJ whole genome shotgun (WGS) entry which is preliminary data.</text>
</comment>
<keyword evidence="1" id="KW-0238">DNA-binding</keyword>
<dbReference type="RefSeq" id="WP_170039746.1">
    <property type="nucleotide sequence ID" value="NZ_JABDTL010000002.1"/>
</dbReference>
<dbReference type="InterPro" id="IPR010982">
    <property type="entry name" value="Lambda_DNA-bd_dom_sf"/>
</dbReference>
<organism evidence="1 2">
    <name type="scientific">Longimicrobium terrae</name>
    <dbReference type="NCBI Taxonomy" id="1639882"/>
    <lineage>
        <taxon>Bacteria</taxon>
        <taxon>Pseudomonadati</taxon>
        <taxon>Gemmatimonadota</taxon>
        <taxon>Longimicrobiia</taxon>
        <taxon>Longimicrobiales</taxon>
        <taxon>Longimicrobiaceae</taxon>
        <taxon>Longimicrobium</taxon>
    </lineage>
</organism>
<accession>A0A841GXD5</accession>
<evidence type="ECO:0000313" key="1">
    <source>
        <dbReference type="EMBL" id="MBB6070036.1"/>
    </source>
</evidence>
<dbReference type="SUPFAM" id="SSF47413">
    <property type="entry name" value="lambda repressor-like DNA-binding domains"/>
    <property type="match status" value="1"/>
</dbReference>
<reference evidence="1 2" key="1">
    <citation type="submission" date="2020-08" db="EMBL/GenBank/DDBJ databases">
        <title>Genomic Encyclopedia of Type Strains, Phase IV (KMG-IV): sequencing the most valuable type-strain genomes for metagenomic binning, comparative biology and taxonomic classification.</title>
        <authorList>
            <person name="Goeker M."/>
        </authorList>
    </citation>
    <scope>NUCLEOTIDE SEQUENCE [LARGE SCALE GENOMIC DNA]</scope>
    <source>
        <strain evidence="1 2">DSM 29007</strain>
    </source>
</reference>
<dbReference type="EMBL" id="JACHIA010000003">
    <property type="protein sequence ID" value="MBB6070036.1"/>
    <property type="molecule type" value="Genomic_DNA"/>
</dbReference>